<feature type="transmembrane region" description="Helical" evidence="1">
    <location>
        <begin position="185"/>
        <end position="202"/>
    </location>
</feature>
<protein>
    <submittedName>
        <fullName evidence="2">DUF998 domain-containing protein</fullName>
    </submittedName>
</protein>
<feature type="transmembrane region" description="Helical" evidence="1">
    <location>
        <begin position="55"/>
        <end position="77"/>
    </location>
</feature>
<keyword evidence="1" id="KW-1133">Transmembrane helix</keyword>
<keyword evidence="1" id="KW-0812">Transmembrane</keyword>
<organism evidence="2 3">
    <name type="scientific">Rhodanobacter humi</name>
    <dbReference type="NCBI Taxonomy" id="1888173"/>
    <lineage>
        <taxon>Bacteria</taxon>
        <taxon>Pseudomonadati</taxon>
        <taxon>Pseudomonadota</taxon>
        <taxon>Gammaproteobacteria</taxon>
        <taxon>Lysobacterales</taxon>
        <taxon>Rhodanobacteraceae</taxon>
        <taxon>Rhodanobacter</taxon>
    </lineage>
</organism>
<evidence type="ECO:0000313" key="3">
    <source>
        <dbReference type="Proteomes" id="UP001562159"/>
    </source>
</evidence>
<evidence type="ECO:0000256" key="1">
    <source>
        <dbReference type="SAM" id="Phobius"/>
    </source>
</evidence>
<dbReference type="InterPro" id="IPR009339">
    <property type="entry name" value="DUF998"/>
</dbReference>
<dbReference type="Pfam" id="PF06197">
    <property type="entry name" value="DUF998"/>
    <property type="match status" value="1"/>
</dbReference>
<reference evidence="2 3" key="1">
    <citation type="submission" date="2024-07" db="EMBL/GenBank/DDBJ databases">
        <title>Molecular mechanisms and environmental adaptations of flagellar loss and biofilm growth of Rhodanobacter under environmental stress.</title>
        <authorList>
            <person name="Chen M."/>
        </authorList>
    </citation>
    <scope>NUCLEOTIDE SEQUENCE [LARGE SCALE GENOMIC DNA]</scope>
    <source>
        <strain evidence="2 3">RS22</strain>
    </source>
</reference>
<name>A0ABV4AUD9_9GAMM</name>
<keyword evidence="3" id="KW-1185">Reference proteome</keyword>
<feature type="transmembrane region" description="Helical" evidence="1">
    <location>
        <begin position="153"/>
        <end position="173"/>
    </location>
</feature>
<dbReference type="EMBL" id="JBGBPY010000001">
    <property type="protein sequence ID" value="MEY2183970.1"/>
    <property type="molecule type" value="Genomic_DNA"/>
</dbReference>
<accession>A0ABV4AUD9</accession>
<proteinExistence type="predicted"/>
<dbReference type="Proteomes" id="UP001562159">
    <property type="component" value="Unassembled WGS sequence"/>
</dbReference>
<comment type="caution">
    <text evidence="2">The sequence shown here is derived from an EMBL/GenBank/DDBJ whole genome shotgun (WGS) entry which is preliminary data.</text>
</comment>
<sequence length="212" mass="23104">MTSMQGRRLFSRLAAAIALAGMLAFLATGLAAQCLRPELDWTRVPNSYYLIGPWGGMVRAGYDAMALALALLGASAYRTLSPAARSAAPLLLFVAGGIALAVTALAHTDTWSRPPTLHGYVHGVAAQAAFLCTTTAMLLQAWRLRGDARWRRWFRSAFAWAALCFVLLWVQAFWRALPRGLSQKVLILLILAWLLAAAWRLLRGPGRDEASP</sequence>
<feature type="transmembrane region" description="Helical" evidence="1">
    <location>
        <begin position="120"/>
        <end position="141"/>
    </location>
</feature>
<gene>
    <name evidence="2" type="ORF">AB7878_16230</name>
</gene>
<feature type="transmembrane region" description="Helical" evidence="1">
    <location>
        <begin position="89"/>
        <end position="108"/>
    </location>
</feature>
<keyword evidence="1" id="KW-0472">Membrane</keyword>
<evidence type="ECO:0000313" key="2">
    <source>
        <dbReference type="EMBL" id="MEY2183970.1"/>
    </source>
</evidence>